<dbReference type="Proteomes" id="UP000714275">
    <property type="component" value="Unassembled WGS sequence"/>
</dbReference>
<proteinExistence type="predicted"/>
<feature type="transmembrane region" description="Helical" evidence="1">
    <location>
        <begin position="44"/>
        <end position="62"/>
    </location>
</feature>
<sequence>MSLRYKRVDLVTTRLVRVVYARLVTSLLLMQLASYRYIYPVPFMIHSALYGIFLSVLPFLHATRALTHSRRVHEPHVTFVIQLIHSCQFSIFQC</sequence>
<gene>
    <name evidence="2" type="ORF">EV702DRAFT_1071634</name>
</gene>
<keyword evidence="1" id="KW-0812">Transmembrane</keyword>
<dbReference type="EMBL" id="JABBWD010000005">
    <property type="protein sequence ID" value="KAG1781553.1"/>
    <property type="molecule type" value="Genomic_DNA"/>
</dbReference>
<reference evidence="2" key="1">
    <citation type="journal article" date="2020" name="New Phytol.">
        <title>Comparative genomics reveals dynamic genome evolution in host specialist ectomycorrhizal fungi.</title>
        <authorList>
            <person name="Lofgren L.A."/>
            <person name="Nguyen N.H."/>
            <person name="Vilgalys R."/>
            <person name="Ruytinx J."/>
            <person name="Liao H.L."/>
            <person name="Branco S."/>
            <person name="Kuo A."/>
            <person name="LaButti K."/>
            <person name="Lipzen A."/>
            <person name="Andreopoulos W."/>
            <person name="Pangilinan J."/>
            <person name="Riley R."/>
            <person name="Hundley H."/>
            <person name="Na H."/>
            <person name="Barry K."/>
            <person name="Grigoriev I.V."/>
            <person name="Stajich J.E."/>
            <person name="Kennedy P.G."/>
        </authorList>
    </citation>
    <scope>NUCLEOTIDE SEQUENCE</scope>
    <source>
        <strain evidence="2">DOB743</strain>
    </source>
</reference>
<evidence type="ECO:0000256" key="1">
    <source>
        <dbReference type="SAM" id="Phobius"/>
    </source>
</evidence>
<comment type="caution">
    <text evidence="2">The sequence shown here is derived from an EMBL/GenBank/DDBJ whole genome shotgun (WGS) entry which is preliminary data.</text>
</comment>
<keyword evidence="3" id="KW-1185">Reference proteome</keyword>
<feature type="transmembrane region" description="Helical" evidence="1">
    <location>
        <begin position="20"/>
        <end position="38"/>
    </location>
</feature>
<name>A0A9P7A353_9AGAM</name>
<keyword evidence="1" id="KW-0472">Membrane</keyword>
<organism evidence="2 3">
    <name type="scientific">Suillus placidus</name>
    <dbReference type="NCBI Taxonomy" id="48579"/>
    <lineage>
        <taxon>Eukaryota</taxon>
        <taxon>Fungi</taxon>
        <taxon>Dikarya</taxon>
        <taxon>Basidiomycota</taxon>
        <taxon>Agaricomycotina</taxon>
        <taxon>Agaricomycetes</taxon>
        <taxon>Agaricomycetidae</taxon>
        <taxon>Boletales</taxon>
        <taxon>Suillineae</taxon>
        <taxon>Suillaceae</taxon>
        <taxon>Suillus</taxon>
    </lineage>
</organism>
<evidence type="ECO:0000313" key="3">
    <source>
        <dbReference type="Proteomes" id="UP000714275"/>
    </source>
</evidence>
<dbReference type="AlphaFoldDB" id="A0A9P7A353"/>
<protein>
    <submittedName>
        <fullName evidence="2">Uncharacterized protein</fullName>
    </submittedName>
</protein>
<accession>A0A9P7A353</accession>
<evidence type="ECO:0000313" key="2">
    <source>
        <dbReference type="EMBL" id="KAG1781553.1"/>
    </source>
</evidence>
<keyword evidence="1" id="KW-1133">Transmembrane helix</keyword>